<dbReference type="InParanoid" id="A0A067QR72"/>
<organism evidence="2 3">
    <name type="scientific">Zootermopsis nevadensis</name>
    <name type="common">Dampwood termite</name>
    <dbReference type="NCBI Taxonomy" id="136037"/>
    <lineage>
        <taxon>Eukaryota</taxon>
        <taxon>Metazoa</taxon>
        <taxon>Ecdysozoa</taxon>
        <taxon>Arthropoda</taxon>
        <taxon>Hexapoda</taxon>
        <taxon>Insecta</taxon>
        <taxon>Pterygota</taxon>
        <taxon>Neoptera</taxon>
        <taxon>Polyneoptera</taxon>
        <taxon>Dictyoptera</taxon>
        <taxon>Blattodea</taxon>
        <taxon>Blattoidea</taxon>
        <taxon>Termitoidae</taxon>
        <taxon>Termopsidae</taxon>
        <taxon>Zootermopsis</taxon>
    </lineage>
</organism>
<evidence type="ECO:0000313" key="2">
    <source>
        <dbReference type="EMBL" id="KDR07521.1"/>
    </source>
</evidence>
<protein>
    <submittedName>
        <fullName evidence="2">Uncharacterized protein</fullName>
    </submittedName>
</protein>
<feature type="compositionally biased region" description="Polar residues" evidence="1">
    <location>
        <begin position="66"/>
        <end position="87"/>
    </location>
</feature>
<feature type="compositionally biased region" description="Basic and acidic residues" evidence="1">
    <location>
        <begin position="9"/>
        <end position="18"/>
    </location>
</feature>
<accession>A0A067QR72</accession>
<evidence type="ECO:0000313" key="3">
    <source>
        <dbReference type="Proteomes" id="UP000027135"/>
    </source>
</evidence>
<sequence length="138" mass="15603">MSNYKSKARREPPPRYEPKSNNGVNGNGEDSRMYRENNGGSVNFKTNSTKRNSTKSGTQGARFGSPYSQRSSRMASSATRPITTNHPSENEDDSEHNNLEAQFATTKNQFDSLQTDLLKKLVRISKQMLIFHITHSLY</sequence>
<evidence type="ECO:0000256" key="1">
    <source>
        <dbReference type="SAM" id="MobiDB-lite"/>
    </source>
</evidence>
<keyword evidence="3" id="KW-1185">Reference proteome</keyword>
<name>A0A067QR72_ZOONE</name>
<dbReference type="AlphaFoldDB" id="A0A067QR72"/>
<reference evidence="2 3" key="1">
    <citation type="journal article" date="2014" name="Nat. Commun.">
        <title>Molecular traces of alternative social organization in a termite genome.</title>
        <authorList>
            <person name="Terrapon N."/>
            <person name="Li C."/>
            <person name="Robertson H.M."/>
            <person name="Ji L."/>
            <person name="Meng X."/>
            <person name="Booth W."/>
            <person name="Chen Z."/>
            <person name="Childers C.P."/>
            <person name="Glastad K.M."/>
            <person name="Gokhale K."/>
            <person name="Gowin J."/>
            <person name="Gronenberg W."/>
            <person name="Hermansen R.A."/>
            <person name="Hu H."/>
            <person name="Hunt B.G."/>
            <person name="Huylmans A.K."/>
            <person name="Khalil S.M."/>
            <person name="Mitchell R.D."/>
            <person name="Munoz-Torres M.C."/>
            <person name="Mustard J.A."/>
            <person name="Pan H."/>
            <person name="Reese J.T."/>
            <person name="Scharf M.E."/>
            <person name="Sun F."/>
            <person name="Vogel H."/>
            <person name="Xiao J."/>
            <person name="Yang W."/>
            <person name="Yang Z."/>
            <person name="Yang Z."/>
            <person name="Zhou J."/>
            <person name="Zhu J."/>
            <person name="Brent C.S."/>
            <person name="Elsik C.G."/>
            <person name="Goodisman M.A."/>
            <person name="Liberles D.A."/>
            <person name="Roe R.M."/>
            <person name="Vargo E.L."/>
            <person name="Vilcinskas A."/>
            <person name="Wang J."/>
            <person name="Bornberg-Bauer E."/>
            <person name="Korb J."/>
            <person name="Zhang G."/>
            <person name="Liebig J."/>
        </authorList>
    </citation>
    <scope>NUCLEOTIDE SEQUENCE [LARGE SCALE GENOMIC DNA]</scope>
    <source>
        <tissue evidence="2">Whole organism</tissue>
    </source>
</reference>
<gene>
    <name evidence="2" type="ORF">L798_02990</name>
</gene>
<proteinExistence type="predicted"/>
<dbReference type="Proteomes" id="UP000027135">
    <property type="component" value="Unassembled WGS sequence"/>
</dbReference>
<feature type="compositionally biased region" description="Polar residues" evidence="1">
    <location>
        <begin position="38"/>
        <end position="59"/>
    </location>
</feature>
<feature type="region of interest" description="Disordered" evidence="1">
    <location>
        <begin position="1"/>
        <end position="103"/>
    </location>
</feature>
<dbReference type="EMBL" id="KK853453">
    <property type="protein sequence ID" value="KDR07521.1"/>
    <property type="molecule type" value="Genomic_DNA"/>
</dbReference>